<dbReference type="Gene3D" id="1.10.10.10">
    <property type="entry name" value="Winged helix-like DNA-binding domain superfamily/Winged helix DNA-binding domain"/>
    <property type="match status" value="1"/>
</dbReference>
<gene>
    <name evidence="6" type="ORF">EV192_102674</name>
</gene>
<comment type="caution">
    <text evidence="6">The sequence shown here is derived from an EMBL/GenBank/DDBJ whole genome shotgun (WGS) entry which is preliminary data.</text>
</comment>
<dbReference type="SUPFAM" id="SSF51206">
    <property type="entry name" value="cAMP-binding domain-like"/>
    <property type="match status" value="1"/>
</dbReference>
<dbReference type="Proteomes" id="UP000295680">
    <property type="component" value="Unassembled WGS sequence"/>
</dbReference>
<accession>A0A4R2K844</accession>
<dbReference type="EMBL" id="SLWS01000002">
    <property type="protein sequence ID" value="TCO62535.1"/>
    <property type="molecule type" value="Genomic_DNA"/>
</dbReference>
<sequence length="217" mass="23987">MTDLLTEDQRRALLALGRPVRYPPDDTIFREGAPSHSVVVVQTGSVKITKQATDGTEITLATRGAGEVLGDEGVLTNDVRSATITTTTEVIGVDIPARILVDFVEREKLWPVMYKFAVQRRRQSDERALLLARMDVRERLATVLLELADTVGVQVDGDWVIEDAFSQQELAGSIGASRDAVAVELRKFRQEGLLTTGRRRIALHNLPELRRTATGQV</sequence>
<dbReference type="SMART" id="SM00100">
    <property type="entry name" value="cNMP"/>
    <property type="match status" value="1"/>
</dbReference>
<keyword evidence="2" id="KW-0238">DNA-binding</keyword>
<keyword evidence="7" id="KW-1185">Reference proteome</keyword>
<dbReference type="InterPro" id="IPR050397">
    <property type="entry name" value="Env_Response_Regulators"/>
</dbReference>
<dbReference type="Gene3D" id="2.60.120.10">
    <property type="entry name" value="Jelly Rolls"/>
    <property type="match status" value="1"/>
</dbReference>
<evidence type="ECO:0000256" key="3">
    <source>
        <dbReference type="ARBA" id="ARBA00023163"/>
    </source>
</evidence>
<evidence type="ECO:0000259" key="4">
    <source>
        <dbReference type="PROSITE" id="PS50042"/>
    </source>
</evidence>
<organism evidence="6 7">
    <name type="scientific">Actinocrispum wychmicini</name>
    <dbReference type="NCBI Taxonomy" id="1213861"/>
    <lineage>
        <taxon>Bacteria</taxon>
        <taxon>Bacillati</taxon>
        <taxon>Actinomycetota</taxon>
        <taxon>Actinomycetes</taxon>
        <taxon>Pseudonocardiales</taxon>
        <taxon>Pseudonocardiaceae</taxon>
        <taxon>Actinocrispum</taxon>
    </lineage>
</organism>
<dbReference type="PANTHER" id="PTHR24567:SF74">
    <property type="entry name" value="HTH-TYPE TRANSCRIPTIONAL REGULATOR ARCR"/>
    <property type="match status" value="1"/>
</dbReference>
<dbReference type="GO" id="GO:0005829">
    <property type="term" value="C:cytosol"/>
    <property type="evidence" value="ECO:0007669"/>
    <property type="project" value="TreeGrafter"/>
</dbReference>
<dbReference type="Pfam" id="PF00027">
    <property type="entry name" value="cNMP_binding"/>
    <property type="match status" value="1"/>
</dbReference>
<dbReference type="SMART" id="SM00419">
    <property type="entry name" value="HTH_CRP"/>
    <property type="match status" value="1"/>
</dbReference>
<feature type="domain" description="HTH crp-type" evidence="5">
    <location>
        <begin position="134"/>
        <end position="207"/>
    </location>
</feature>
<evidence type="ECO:0000313" key="7">
    <source>
        <dbReference type="Proteomes" id="UP000295680"/>
    </source>
</evidence>
<dbReference type="CDD" id="cd00038">
    <property type="entry name" value="CAP_ED"/>
    <property type="match status" value="1"/>
</dbReference>
<dbReference type="PANTHER" id="PTHR24567">
    <property type="entry name" value="CRP FAMILY TRANSCRIPTIONAL REGULATORY PROTEIN"/>
    <property type="match status" value="1"/>
</dbReference>
<reference evidence="6 7" key="1">
    <citation type="submission" date="2019-03" db="EMBL/GenBank/DDBJ databases">
        <title>Genomic Encyclopedia of Type Strains, Phase IV (KMG-IV): sequencing the most valuable type-strain genomes for metagenomic binning, comparative biology and taxonomic classification.</title>
        <authorList>
            <person name="Goeker M."/>
        </authorList>
    </citation>
    <scope>NUCLEOTIDE SEQUENCE [LARGE SCALE GENOMIC DNA]</scope>
    <source>
        <strain evidence="6 7">DSM 45934</strain>
    </source>
</reference>
<dbReference type="PROSITE" id="PS50042">
    <property type="entry name" value="CNMP_BINDING_3"/>
    <property type="match status" value="1"/>
</dbReference>
<dbReference type="InterPro" id="IPR018490">
    <property type="entry name" value="cNMP-bd_dom_sf"/>
</dbReference>
<evidence type="ECO:0000259" key="5">
    <source>
        <dbReference type="PROSITE" id="PS51063"/>
    </source>
</evidence>
<dbReference type="InterPro" id="IPR014710">
    <property type="entry name" value="RmlC-like_jellyroll"/>
</dbReference>
<evidence type="ECO:0000256" key="1">
    <source>
        <dbReference type="ARBA" id="ARBA00023015"/>
    </source>
</evidence>
<dbReference type="GO" id="GO:0003700">
    <property type="term" value="F:DNA-binding transcription factor activity"/>
    <property type="evidence" value="ECO:0007669"/>
    <property type="project" value="TreeGrafter"/>
</dbReference>
<name>A0A4R2K844_9PSEU</name>
<dbReference type="GO" id="GO:0003677">
    <property type="term" value="F:DNA binding"/>
    <property type="evidence" value="ECO:0007669"/>
    <property type="project" value="UniProtKB-KW"/>
</dbReference>
<dbReference type="InterPro" id="IPR036390">
    <property type="entry name" value="WH_DNA-bd_sf"/>
</dbReference>
<dbReference type="InterPro" id="IPR036388">
    <property type="entry name" value="WH-like_DNA-bd_sf"/>
</dbReference>
<feature type="domain" description="Cyclic nucleotide-binding" evidence="4">
    <location>
        <begin position="1"/>
        <end position="90"/>
    </location>
</feature>
<dbReference type="AlphaFoldDB" id="A0A4R2K844"/>
<keyword evidence="1" id="KW-0805">Transcription regulation</keyword>
<evidence type="ECO:0000256" key="2">
    <source>
        <dbReference type="ARBA" id="ARBA00023125"/>
    </source>
</evidence>
<dbReference type="PROSITE" id="PS51063">
    <property type="entry name" value="HTH_CRP_2"/>
    <property type="match status" value="1"/>
</dbReference>
<dbReference type="Pfam" id="PF13545">
    <property type="entry name" value="HTH_Crp_2"/>
    <property type="match status" value="1"/>
</dbReference>
<keyword evidence="3" id="KW-0804">Transcription</keyword>
<protein>
    <submittedName>
        <fullName evidence="6">CRP-like cAMP-binding protein</fullName>
    </submittedName>
</protein>
<evidence type="ECO:0000313" key="6">
    <source>
        <dbReference type="EMBL" id="TCO62535.1"/>
    </source>
</evidence>
<proteinExistence type="predicted"/>
<dbReference type="SUPFAM" id="SSF46785">
    <property type="entry name" value="Winged helix' DNA-binding domain"/>
    <property type="match status" value="1"/>
</dbReference>
<dbReference type="InterPro" id="IPR012318">
    <property type="entry name" value="HTH_CRP"/>
</dbReference>
<dbReference type="InterPro" id="IPR000595">
    <property type="entry name" value="cNMP-bd_dom"/>
</dbReference>